<reference evidence="2 3" key="1">
    <citation type="journal article" date="2019" name="Sci. Rep.">
        <title>Orb-weaving spider Araneus ventricosus genome elucidates the spidroin gene catalogue.</title>
        <authorList>
            <person name="Kono N."/>
            <person name="Nakamura H."/>
            <person name="Ohtoshi R."/>
            <person name="Moran D.A.P."/>
            <person name="Shinohara A."/>
            <person name="Yoshida Y."/>
            <person name="Fujiwara M."/>
            <person name="Mori M."/>
            <person name="Tomita M."/>
            <person name="Arakawa K."/>
        </authorList>
    </citation>
    <scope>NUCLEOTIDE SEQUENCE [LARGE SCALE GENOMIC DNA]</scope>
</reference>
<name>A0A4Y2BL60_ARAVE</name>
<dbReference type="EMBL" id="BGPR01000089">
    <property type="protein sequence ID" value="GBL92808.1"/>
    <property type="molecule type" value="Genomic_DNA"/>
</dbReference>
<keyword evidence="3" id="KW-1185">Reference proteome</keyword>
<protein>
    <submittedName>
        <fullName evidence="2">Uncharacterized protein</fullName>
    </submittedName>
</protein>
<evidence type="ECO:0000313" key="3">
    <source>
        <dbReference type="Proteomes" id="UP000499080"/>
    </source>
</evidence>
<proteinExistence type="predicted"/>
<evidence type="ECO:0000256" key="1">
    <source>
        <dbReference type="SAM" id="MobiDB-lite"/>
    </source>
</evidence>
<dbReference type="Proteomes" id="UP000499080">
    <property type="component" value="Unassembled WGS sequence"/>
</dbReference>
<organism evidence="2 3">
    <name type="scientific">Araneus ventricosus</name>
    <name type="common">Orbweaver spider</name>
    <name type="synonym">Epeira ventricosa</name>
    <dbReference type="NCBI Taxonomy" id="182803"/>
    <lineage>
        <taxon>Eukaryota</taxon>
        <taxon>Metazoa</taxon>
        <taxon>Ecdysozoa</taxon>
        <taxon>Arthropoda</taxon>
        <taxon>Chelicerata</taxon>
        <taxon>Arachnida</taxon>
        <taxon>Araneae</taxon>
        <taxon>Araneomorphae</taxon>
        <taxon>Entelegynae</taxon>
        <taxon>Araneoidea</taxon>
        <taxon>Araneidae</taxon>
        <taxon>Araneus</taxon>
    </lineage>
</organism>
<gene>
    <name evidence="2" type="ORF">AVEN_4518_1</name>
</gene>
<evidence type="ECO:0000313" key="2">
    <source>
        <dbReference type="EMBL" id="GBL92808.1"/>
    </source>
</evidence>
<feature type="region of interest" description="Disordered" evidence="1">
    <location>
        <begin position="30"/>
        <end position="52"/>
    </location>
</feature>
<dbReference type="AlphaFoldDB" id="A0A4Y2BL60"/>
<accession>A0A4Y2BL60</accession>
<feature type="compositionally biased region" description="Polar residues" evidence="1">
    <location>
        <begin position="31"/>
        <end position="52"/>
    </location>
</feature>
<comment type="caution">
    <text evidence="2">The sequence shown here is derived from an EMBL/GenBank/DDBJ whole genome shotgun (WGS) entry which is preliminary data.</text>
</comment>
<sequence>MYVGMLHLKLHIEGKTSSRWCGAEIWRGVPTQASSSERGSKLRGSSQNKPLVASNSGINISKLNSNFAPTSTIWRDLGLASLYSEDKCLCSLEQSLIR</sequence>